<sequence>MLKFFSTTALVSSNGNIKLLLTKPFSISLFSLNFKFCSTSTFDPHAFTVSYLIDTCGFSPETASNVSQKITLTNTQKPDSVLDFFRTFGFSNSQLRDILRREIGLLSCDPKKVVLPKFQFLLSKGASNSDIVRIVTASPRLLKRSLENHIIPAYESAREILQSDKQTIASVKRFCYLCQDGVESNIKLMLDNGVSHSNIARLFNWWPSIFCSSDLLITIEELKELGFNSTTSAYSSAFLAKRTVTKDKWAEKVETFKKWGWSDEQIIRTFRKQPFIMLVSRHKVNAIMSFWVYHLGFDSLDIVKCPAILQLSLEKRIIPRASVVQFLASKGLRRKGASKYTPYLLSEKLFRNKFVKGFEEHSSYLLKLYEEKISVADSSQERPSAGVNHLDQILSVVSMLIRKLHSATHKPLKAMLFTKPSLLFKLQQLQRYPSISFFNFFCTSTFDPQSFTVSYLINNCGFSPQTALKASQKITLHNSQKPDSVLHFLKTHGYSNSQIHDILRRELWILSCDPNKVILPKFQFFLSKGVSSSEIAHMVIVSPRILRRSLQTHIIPTFEFVRTFLESDKQTIACMNRFRFVCSDRVINNVKMLIDGGMSKSKIAMLFRIWPRIYCSSTLMKTVEELKQLGFNTSTASFGVALLAKISVTKTKWAEKVETFKKWGWSDQHIIYAFKKQPFCMLSSTHKINAVMSFWVDSLGWDSLDLVSAPVVIQCSLEKRVIPRAAVLQFLVSKGLRKKDAALSEPFSIPEKLFLKKFVTCFKDDSSHLLKLYEEKMNLANNMEKSSSSLQIHNLNLYLITMIGSVQLA</sequence>
<dbReference type="GO" id="GO:0003676">
    <property type="term" value="F:nucleic acid binding"/>
    <property type="evidence" value="ECO:0007669"/>
    <property type="project" value="InterPro"/>
</dbReference>
<evidence type="ECO:0000256" key="3">
    <source>
        <dbReference type="ARBA" id="ARBA00022946"/>
    </source>
</evidence>
<evidence type="ECO:0000313" key="5">
    <source>
        <dbReference type="RefSeq" id="XP_004508279.2"/>
    </source>
</evidence>
<keyword evidence="2" id="KW-0804">Transcription</keyword>
<keyword evidence="4" id="KW-1185">Reference proteome</keyword>
<dbReference type="Gene3D" id="1.25.70.10">
    <property type="entry name" value="Transcription termination factor 3, mitochondrial"/>
    <property type="match status" value="2"/>
</dbReference>
<reference evidence="4" key="1">
    <citation type="journal article" date="2013" name="Nat. Biotechnol.">
        <title>Draft genome sequence of chickpea (Cicer arietinum) provides a resource for trait improvement.</title>
        <authorList>
            <person name="Varshney R.K."/>
            <person name="Song C."/>
            <person name="Saxena R.K."/>
            <person name="Azam S."/>
            <person name="Yu S."/>
            <person name="Sharpe A.G."/>
            <person name="Cannon S."/>
            <person name="Baek J."/>
            <person name="Rosen B.D."/>
            <person name="Tar'an B."/>
            <person name="Millan T."/>
            <person name="Zhang X."/>
            <person name="Ramsay L.D."/>
            <person name="Iwata A."/>
            <person name="Wang Y."/>
            <person name="Nelson W."/>
            <person name="Farmer A.D."/>
            <person name="Gaur P.M."/>
            <person name="Soderlund C."/>
            <person name="Penmetsa R.V."/>
            <person name="Xu C."/>
            <person name="Bharti A.K."/>
            <person name="He W."/>
            <person name="Winter P."/>
            <person name="Zhao S."/>
            <person name="Hane J.K."/>
            <person name="Carrasquilla-Garcia N."/>
            <person name="Condie J.A."/>
            <person name="Upadhyaya H.D."/>
            <person name="Luo M.C."/>
            <person name="Thudi M."/>
            <person name="Gowda C.L."/>
            <person name="Singh N.P."/>
            <person name="Lichtenzveig J."/>
            <person name="Gali K.K."/>
            <person name="Rubio J."/>
            <person name="Nadarajan N."/>
            <person name="Dolezel J."/>
            <person name="Bansal K.C."/>
            <person name="Xu X."/>
            <person name="Edwards D."/>
            <person name="Zhang G."/>
            <person name="Kahl G."/>
            <person name="Gil J."/>
            <person name="Singh K.B."/>
            <person name="Datta S.K."/>
            <person name="Jackson S.A."/>
            <person name="Wang J."/>
            <person name="Cook D.R."/>
        </authorList>
    </citation>
    <scope>NUCLEOTIDE SEQUENCE [LARGE SCALE GENOMIC DNA]</scope>
    <source>
        <strain evidence="4">cv. CDC Frontier</strain>
    </source>
</reference>
<dbReference type="Proteomes" id="UP000087171">
    <property type="component" value="Chromosome Ca7"/>
</dbReference>
<keyword evidence="2" id="KW-0806">Transcription termination</keyword>
<protein>
    <submittedName>
        <fullName evidence="5">Uncharacterized protein LOC101497007</fullName>
    </submittedName>
</protein>
<dbReference type="InterPro" id="IPR038538">
    <property type="entry name" value="MTERF_sf"/>
</dbReference>
<evidence type="ECO:0000256" key="1">
    <source>
        <dbReference type="ARBA" id="ARBA00007692"/>
    </source>
</evidence>
<dbReference type="RefSeq" id="XP_004508279.2">
    <property type="nucleotide sequence ID" value="XM_004508222.3"/>
</dbReference>
<keyword evidence="3" id="KW-0809">Transit peptide</keyword>
<dbReference type="FunFam" id="1.25.70.10:FF:000001">
    <property type="entry name" value="Mitochondrial transcription termination factor-like"/>
    <property type="match status" value="2"/>
</dbReference>
<name>A0A1S2YQC8_CICAR</name>
<dbReference type="InterPro" id="IPR003690">
    <property type="entry name" value="MTERF"/>
</dbReference>
<dbReference type="PaxDb" id="3827-XP_004508279.1"/>
<dbReference type="PANTHER" id="PTHR13068">
    <property type="entry name" value="CGI-12 PROTEIN-RELATED"/>
    <property type="match status" value="1"/>
</dbReference>
<dbReference type="AlphaFoldDB" id="A0A1S2YQC8"/>
<dbReference type="SMART" id="SM00733">
    <property type="entry name" value="Mterf"/>
    <property type="match status" value="10"/>
</dbReference>
<evidence type="ECO:0000313" key="4">
    <source>
        <dbReference type="Proteomes" id="UP000087171"/>
    </source>
</evidence>
<organism evidence="4 5">
    <name type="scientific">Cicer arietinum</name>
    <name type="common">Chickpea</name>
    <name type="synonym">Garbanzo</name>
    <dbReference type="NCBI Taxonomy" id="3827"/>
    <lineage>
        <taxon>Eukaryota</taxon>
        <taxon>Viridiplantae</taxon>
        <taxon>Streptophyta</taxon>
        <taxon>Embryophyta</taxon>
        <taxon>Tracheophyta</taxon>
        <taxon>Spermatophyta</taxon>
        <taxon>Magnoliopsida</taxon>
        <taxon>eudicotyledons</taxon>
        <taxon>Gunneridae</taxon>
        <taxon>Pentapetalae</taxon>
        <taxon>rosids</taxon>
        <taxon>fabids</taxon>
        <taxon>Fabales</taxon>
        <taxon>Fabaceae</taxon>
        <taxon>Papilionoideae</taxon>
        <taxon>50 kb inversion clade</taxon>
        <taxon>NPAAA clade</taxon>
        <taxon>Hologalegina</taxon>
        <taxon>IRL clade</taxon>
        <taxon>Cicereae</taxon>
        <taxon>Cicer</taxon>
    </lineage>
</organism>
<gene>
    <name evidence="5" type="primary">LOC101497007</name>
</gene>
<keyword evidence="2" id="KW-0805">Transcription regulation</keyword>
<dbReference type="GO" id="GO:0006353">
    <property type="term" value="P:DNA-templated transcription termination"/>
    <property type="evidence" value="ECO:0007669"/>
    <property type="project" value="UniProtKB-KW"/>
</dbReference>
<accession>A0A1S2YQC8</accession>
<dbReference type="OrthoDB" id="637682at2759"/>
<reference evidence="5" key="2">
    <citation type="submission" date="2025-08" db="UniProtKB">
        <authorList>
            <consortium name="RefSeq"/>
        </authorList>
    </citation>
    <scope>IDENTIFICATION</scope>
    <source>
        <tissue evidence="5">Etiolated seedlings</tissue>
    </source>
</reference>
<dbReference type="eggNOG" id="KOG1267">
    <property type="taxonomic scope" value="Eukaryota"/>
</dbReference>
<dbReference type="Pfam" id="PF02536">
    <property type="entry name" value="mTERF"/>
    <property type="match status" value="2"/>
</dbReference>
<comment type="similarity">
    <text evidence="1">Belongs to the mTERF family.</text>
</comment>
<evidence type="ECO:0000256" key="2">
    <source>
        <dbReference type="ARBA" id="ARBA00022472"/>
    </source>
</evidence>
<proteinExistence type="inferred from homology"/>
<dbReference type="PANTHER" id="PTHR13068:SF166">
    <property type="entry name" value="TRANSCRIPTION TERMINATION FACTOR MTERF15, MITOCHONDRIAL-LIKE"/>
    <property type="match status" value="1"/>
</dbReference>